<dbReference type="AlphaFoldDB" id="A0AAP0J370"/>
<keyword evidence="2" id="KW-1185">Reference proteome</keyword>
<protein>
    <submittedName>
        <fullName evidence="1">Uncharacterized protein</fullName>
    </submittedName>
</protein>
<gene>
    <name evidence="1" type="ORF">Scep_014383</name>
</gene>
<reference evidence="1 2" key="1">
    <citation type="submission" date="2024-01" db="EMBL/GenBank/DDBJ databases">
        <title>Genome assemblies of Stephania.</title>
        <authorList>
            <person name="Yang L."/>
        </authorList>
    </citation>
    <scope>NUCLEOTIDE SEQUENCE [LARGE SCALE GENOMIC DNA]</scope>
    <source>
        <strain evidence="1">JXDWG</strain>
        <tissue evidence="1">Leaf</tissue>
    </source>
</reference>
<organism evidence="1 2">
    <name type="scientific">Stephania cephalantha</name>
    <dbReference type="NCBI Taxonomy" id="152367"/>
    <lineage>
        <taxon>Eukaryota</taxon>
        <taxon>Viridiplantae</taxon>
        <taxon>Streptophyta</taxon>
        <taxon>Embryophyta</taxon>
        <taxon>Tracheophyta</taxon>
        <taxon>Spermatophyta</taxon>
        <taxon>Magnoliopsida</taxon>
        <taxon>Ranunculales</taxon>
        <taxon>Menispermaceae</taxon>
        <taxon>Menispermoideae</taxon>
        <taxon>Cissampelideae</taxon>
        <taxon>Stephania</taxon>
    </lineage>
</organism>
<comment type="caution">
    <text evidence="1">The sequence shown here is derived from an EMBL/GenBank/DDBJ whole genome shotgun (WGS) entry which is preliminary data.</text>
</comment>
<name>A0AAP0J370_9MAGN</name>
<dbReference type="Proteomes" id="UP001419268">
    <property type="component" value="Unassembled WGS sequence"/>
</dbReference>
<accession>A0AAP0J370</accession>
<evidence type="ECO:0000313" key="1">
    <source>
        <dbReference type="EMBL" id="KAK9125537.1"/>
    </source>
</evidence>
<proteinExistence type="predicted"/>
<evidence type="ECO:0000313" key="2">
    <source>
        <dbReference type="Proteomes" id="UP001419268"/>
    </source>
</evidence>
<dbReference type="EMBL" id="JBBNAG010000006">
    <property type="protein sequence ID" value="KAK9125537.1"/>
    <property type="molecule type" value="Genomic_DNA"/>
</dbReference>
<sequence length="50" mass="6264">MRAYKYSLHKDGYSWEHVPQHMRDVYWNQWKLSFDWDPSNDAAIREAYDR</sequence>